<gene>
    <name evidence="6" type="ORF">Poly21_28390</name>
</gene>
<dbReference type="Gene3D" id="1.10.760.10">
    <property type="entry name" value="Cytochrome c-like domain"/>
    <property type="match status" value="5"/>
</dbReference>
<feature type="domain" description="Cytochrome c" evidence="5">
    <location>
        <begin position="397"/>
        <end position="504"/>
    </location>
</feature>
<feature type="domain" description="Cytochrome c" evidence="5">
    <location>
        <begin position="153"/>
        <end position="265"/>
    </location>
</feature>
<sequence>MIDNRIAKIFWMGLLAILNSTIVAAESSVPFVSGFERFGRHDEVDQALAGEVLLSELSCTACHLNERISAKGGPQLNGIARRVSQEWLSDYLASPTSVHPGTTMPDVLSGLSQDSKEEVVAALVAFLSTLDEDLPTIKAGGANPVEFEFWKKGDADRGADLYHQVGCVACHAPEASYHVSEVRESSIDQLLEEFDPEELAEMGLASTARRVESVPHGDLRRKYSRRSLTHFLFQPEHFRPSGRMPNLKLAPHEAADIAAHLLQRGNYASDDKPEGLRSTDHLNDRDMVAPSTNTALVETGRKLFVSLGCANCHQAGNTERQAYIPLADLDLTKAAAACLATGTSSTPHGVESAHRSEALADGDAVRRQYPRYPLDSTQTSAITAAIVDLKSRRQVKNDQSEQADLVDRTLLQMNCYGCHTRDALGGVGRYRKPYFETVGGVDLGDEGRLPPPLSGVGRKLKPEWLKRVFRGDPKTTLRPHMTIRMPKFPHGDVMALADRLGGVDGANTAPASEVFATSTTGAAAKPSGEIGRDLMGIGCIECHSFDGQAMPGVVGVDLTGVPDRVFPAWFHDFVMNPAAIKNRTRMPTFFPEGKSQVPHVLGGNASKQIASMWDYLEHSDRLGIPPKIEAERSKNYQLTPTDHPLMLRTFMNGVGMHAIAVGFPSGENFAMDAQEARLAIGWRGEFLDARSTWFERFSPPIDPLGTEPQPLDTGPSFFKINPVSGTPVAVLAEFLGYQLDSDRVPTFRYRCGGYRIEDRIVPAISGGLRRQIHLHSDQANATEKLLFRIIHGTQVTQDATKHQFHNESGLSVQVLSPNQTPVQKEDWMLPLGAADNLELIYRWQ</sequence>
<name>A0A5C6BUW0_9BACT</name>
<dbReference type="SUPFAM" id="SSF46626">
    <property type="entry name" value="Cytochrome c"/>
    <property type="match status" value="4"/>
</dbReference>
<feature type="domain" description="Cytochrome c" evidence="5">
    <location>
        <begin position="506"/>
        <end position="620"/>
    </location>
</feature>
<dbReference type="InterPro" id="IPR036280">
    <property type="entry name" value="Multihaem_cyt_sf"/>
</dbReference>
<dbReference type="EMBL" id="SJPU01000002">
    <property type="protein sequence ID" value="TWU15642.1"/>
    <property type="molecule type" value="Genomic_DNA"/>
</dbReference>
<feature type="domain" description="Cytochrome c" evidence="5">
    <location>
        <begin position="45"/>
        <end position="131"/>
    </location>
</feature>
<evidence type="ECO:0000313" key="6">
    <source>
        <dbReference type="EMBL" id="TWU15642.1"/>
    </source>
</evidence>
<evidence type="ECO:0000256" key="4">
    <source>
        <dbReference type="PROSITE-ProRule" id="PRU00433"/>
    </source>
</evidence>
<evidence type="ECO:0000256" key="3">
    <source>
        <dbReference type="ARBA" id="ARBA00023004"/>
    </source>
</evidence>
<reference evidence="6 7" key="1">
    <citation type="journal article" date="2020" name="Antonie Van Leeuwenhoek">
        <title>Rhodopirellula heiligendammensis sp. nov., Rhodopirellula pilleata sp. nov., and Rhodopirellula solitaria sp. nov. isolated from natural or artificial marine surfaces in Northern Germany and California, USA, and emended description of the genus Rhodopirellula.</title>
        <authorList>
            <person name="Kallscheuer N."/>
            <person name="Wiegand S."/>
            <person name="Jogler M."/>
            <person name="Boedeker C."/>
            <person name="Peeters S.H."/>
            <person name="Rast P."/>
            <person name="Heuer A."/>
            <person name="Jetten M.S.M."/>
            <person name="Rohde M."/>
            <person name="Jogler C."/>
        </authorList>
    </citation>
    <scope>NUCLEOTIDE SEQUENCE [LARGE SCALE GENOMIC DNA]</scope>
    <source>
        <strain evidence="6 7">Poly21</strain>
    </source>
</reference>
<organism evidence="6 7">
    <name type="scientific">Allorhodopirellula heiligendammensis</name>
    <dbReference type="NCBI Taxonomy" id="2714739"/>
    <lineage>
        <taxon>Bacteria</taxon>
        <taxon>Pseudomonadati</taxon>
        <taxon>Planctomycetota</taxon>
        <taxon>Planctomycetia</taxon>
        <taxon>Pirellulales</taxon>
        <taxon>Pirellulaceae</taxon>
        <taxon>Allorhodopirellula</taxon>
    </lineage>
</organism>
<dbReference type="AlphaFoldDB" id="A0A5C6BUW0"/>
<accession>A0A5C6BUW0</accession>
<keyword evidence="1 4" id="KW-0349">Heme</keyword>
<evidence type="ECO:0000256" key="2">
    <source>
        <dbReference type="ARBA" id="ARBA00022723"/>
    </source>
</evidence>
<protein>
    <submittedName>
        <fullName evidence="6">Cytochrome c</fullName>
    </submittedName>
</protein>
<dbReference type="PANTHER" id="PTHR33546">
    <property type="entry name" value="LARGE, MULTIFUNCTIONAL SECRETED PROTEIN-RELATED"/>
    <property type="match status" value="1"/>
</dbReference>
<keyword evidence="3 4" id="KW-0408">Iron</keyword>
<dbReference type="GO" id="GO:0020037">
    <property type="term" value="F:heme binding"/>
    <property type="evidence" value="ECO:0007669"/>
    <property type="project" value="InterPro"/>
</dbReference>
<dbReference type="SUPFAM" id="SSF48695">
    <property type="entry name" value="Multiheme cytochromes"/>
    <property type="match status" value="1"/>
</dbReference>
<dbReference type="InterPro" id="IPR036909">
    <property type="entry name" value="Cyt_c-like_dom_sf"/>
</dbReference>
<dbReference type="Proteomes" id="UP000319908">
    <property type="component" value="Unassembled WGS sequence"/>
</dbReference>
<keyword evidence="7" id="KW-1185">Reference proteome</keyword>
<keyword evidence="2 4" id="KW-0479">Metal-binding</keyword>
<evidence type="ECO:0000256" key="1">
    <source>
        <dbReference type="ARBA" id="ARBA00022617"/>
    </source>
</evidence>
<evidence type="ECO:0000259" key="5">
    <source>
        <dbReference type="PROSITE" id="PS51007"/>
    </source>
</evidence>
<dbReference type="InterPro" id="IPR009056">
    <property type="entry name" value="Cyt_c-like_dom"/>
</dbReference>
<dbReference type="GO" id="GO:0046872">
    <property type="term" value="F:metal ion binding"/>
    <property type="evidence" value="ECO:0007669"/>
    <property type="project" value="UniProtKB-KW"/>
</dbReference>
<dbReference type="RefSeq" id="WP_146407472.1">
    <property type="nucleotide sequence ID" value="NZ_SJPU01000002.1"/>
</dbReference>
<dbReference type="OrthoDB" id="9804649at2"/>
<comment type="caution">
    <text evidence="6">The sequence shown here is derived from an EMBL/GenBank/DDBJ whole genome shotgun (WGS) entry which is preliminary data.</text>
</comment>
<evidence type="ECO:0000313" key="7">
    <source>
        <dbReference type="Proteomes" id="UP000319908"/>
    </source>
</evidence>
<proteinExistence type="predicted"/>
<dbReference type="GO" id="GO:0009055">
    <property type="term" value="F:electron transfer activity"/>
    <property type="evidence" value="ECO:0007669"/>
    <property type="project" value="InterPro"/>
</dbReference>
<dbReference type="PANTHER" id="PTHR33546:SF1">
    <property type="entry name" value="LARGE, MULTIFUNCTIONAL SECRETED PROTEIN"/>
    <property type="match status" value="1"/>
</dbReference>
<dbReference type="PROSITE" id="PS51007">
    <property type="entry name" value="CYTC"/>
    <property type="match status" value="4"/>
</dbReference>